<dbReference type="NCBIfam" id="NF009151">
    <property type="entry name" value="PRK12497.1-5"/>
    <property type="match status" value="1"/>
</dbReference>
<sequence>MPPSPSRTPSDKRRKAYRSGHRGEALAALFLQLKFYRIRNRRYKTPVGEIDLVAEKGASIIFIEVKQRAPDADESLTYAAIHRDRIVRAAHLWLARNPEAAGRDLRFDVILLAPGRWPRHLINAFPAF</sequence>
<dbReference type="InterPro" id="IPR011335">
    <property type="entry name" value="Restrct_endonuc-II-like"/>
</dbReference>
<dbReference type="PANTHER" id="PTHR34039:SF1">
    <property type="entry name" value="UPF0102 PROTEIN YRAN"/>
    <property type="match status" value="1"/>
</dbReference>
<dbReference type="Pfam" id="PF02021">
    <property type="entry name" value="UPF0102"/>
    <property type="match status" value="1"/>
</dbReference>
<evidence type="ECO:0000313" key="3">
    <source>
        <dbReference type="EMBL" id="SMQ85940.1"/>
    </source>
</evidence>
<dbReference type="AlphaFoldDB" id="A0A1Y6GDQ2"/>
<protein>
    <recommendedName>
        <fullName evidence="2">UPF0102 protein SAMN06295905_3235</fullName>
    </recommendedName>
</protein>
<dbReference type="SUPFAM" id="SSF52980">
    <property type="entry name" value="Restriction endonuclease-like"/>
    <property type="match status" value="1"/>
</dbReference>
<evidence type="ECO:0000256" key="1">
    <source>
        <dbReference type="ARBA" id="ARBA00006738"/>
    </source>
</evidence>
<dbReference type="Proteomes" id="UP000194474">
    <property type="component" value="Unassembled WGS sequence"/>
</dbReference>
<evidence type="ECO:0000313" key="4">
    <source>
        <dbReference type="Proteomes" id="UP000194474"/>
    </source>
</evidence>
<dbReference type="InterPro" id="IPR011856">
    <property type="entry name" value="tRNA_endonuc-like_dom_sf"/>
</dbReference>
<organism evidence="3 4">
    <name type="scientific">Devosia lucknowensis</name>
    <dbReference type="NCBI Taxonomy" id="1096929"/>
    <lineage>
        <taxon>Bacteria</taxon>
        <taxon>Pseudomonadati</taxon>
        <taxon>Pseudomonadota</taxon>
        <taxon>Alphaproteobacteria</taxon>
        <taxon>Hyphomicrobiales</taxon>
        <taxon>Devosiaceae</taxon>
        <taxon>Devosia</taxon>
    </lineage>
</organism>
<dbReference type="RefSeq" id="WP_086471564.1">
    <property type="nucleotide sequence ID" value="NZ_FXWK01000002.1"/>
</dbReference>
<keyword evidence="3" id="KW-0255">Endonuclease</keyword>
<accession>A0A1Y6GDQ2</accession>
<gene>
    <name evidence="3" type="ORF">SAMN06295905_3235</name>
</gene>
<keyword evidence="3" id="KW-0540">Nuclease</keyword>
<comment type="similarity">
    <text evidence="1 2">Belongs to the UPF0102 family.</text>
</comment>
<dbReference type="Gene3D" id="3.40.1350.10">
    <property type="match status" value="1"/>
</dbReference>
<dbReference type="GO" id="GO:0003676">
    <property type="term" value="F:nucleic acid binding"/>
    <property type="evidence" value="ECO:0007669"/>
    <property type="project" value="InterPro"/>
</dbReference>
<proteinExistence type="inferred from homology"/>
<reference evidence="4" key="1">
    <citation type="submission" date="2017-04" db="EMBL/GenBank/DDBJ databases">
        <authorList>
            <person name="Varghese N."/>
            <person name="Submissions S."/>
        </authorList>
    </citation>
    <scope>NUCLEOTIDE SEQUENCE [LARGE SCALE GENOMIC DNA]</scope>
</reference>
<keyword evidence="3" id="KW-0378">Hydrolase</keyword>
<dbReference type="HAMAP" id="MF_00048">
    <property type="entry name" value="UPF0102"/>
    <property type="match status" value="1"/>
</dbReference>
<evidence type="ECO:0000256" key="2">
    <source>
        <dbReference type="HAMAP-Rule" id="MF_00048"/>
    </source>
</evidence>
<keyword evidence="4" id="KW-1185">Reference proteome</keyword>
<dbReference type="EMBL" id="FXWK01000002">
    <property type="protein sequence ID" value="SMQ85940.1"/>
    <property type="molecule type" value="Genomic_DNA"/>
</dbReference>
<name>A0A1Y6GDQ2_9HYPH</name>
<dbReference type="OrthoDB" id="9812968at2"/>
<dbReference type="GO" id="GO:0004519">
    <property type="term" value="F:endonuclease activity"/>
    <property type="evidence" value="ECO:0007669"/>
    <property type="project" value="UniProtKB-KW"/>
</dbReference>
<dbReference type="PANTHER" id="PTHR34039">
    <property type="entry name" value="UPF0102 PROTEIN YRAN"/>
    <property type="match status" value="1"/>
</dbReference>
<dbReference type="InterPro" id="IPR003509">
    <property type="entry name" value="UPF0102_YraN-like"/>
</dbReference>